<proteinExistence type="predicted"/>
<evidence type="ECO:0000259" key="6">
    <source>
        <dbReference type="PROSITE" id="PS51380"/>
    </source>
</evidence>
<evidence type="ECO:0000256" key="3">
    <source>
        <dbReference type="ARBA" id="ARBA00022989"/>
    </source>
</evidence>
<dbReference type="GO" id="GO:0016020">
    <property type="term" value="C:membrane"/>
    <property type="evidence" value="ECO:0007669"/>
    <property type="project" value="UniProtKB-SubCell"/>
</dbReference>
<keyword evidence="3 5" id="KW-1133">Transmembrane helix</keyword>
<dbReference type="PANTHER" id="PTHR10783">
    <property type="entry name" value="XENOTROPIC AND POLYTROPIC RETROVIRUS RECEPTOR 1-RELATED"/>
    <property type="match status" value="1"/>
</dbReference>
<dbReference type="PROSITE" id="PS51380">
    <property type="entry name" value="EXS"/>
    <property type="match status" value="1"/>
</dbReference>
<feature type="transmembrane region" description="Helical" evidence="5">
    <location>
        <begin position="289"/>
        <end position="306"/>
    </location>
</feature>
<dbReference type="PANTHER" id="PTHR10783:SF46">
    <property type="entry name" value="PROTEIN ERD1 HOMOLOG 2"/>
    <property type="match status" value="1"/>
</dbReference>
<sequence length="432" mass="50770">MDEKVDSKLSDITPLPLPFRILFTIHIGVLFWLSIVYLLTRWTDINVLEVLKLSYNSRNYNTLDPTQFRTSESSTTIKVDRSENSLLIGGIFSTLLKITTRSVIGYVVYLPLFLTKEIYDIKEGIFSLLLKFCLKSVPLVVLYLVFRELFFHSKHEGYGEIRVKSTVKRVLKGHINLDTMRTNDILLSDSCVSYNRVLNDTMNAFWTLFFDSSTYSNYLEFYVLPIPSFIRIEQCCREYYSSKQRQHLLNLIKYSVGLGPNVLHHAIKHISSRTSDDLKEEKLQELHHYIYLLVFINSTYSFIWDVKMDWGLGLMNILPWRTSSIYEPLRPRGSLLLPSRVVYYIIIMLDFMLRYVWFLVPLSRMIENSLIRTLAVCIFGNESKPSNTFLIEVLEIFRRFLWCIVKIENDWIKEIDTEQAAFIDLDLINKRS</sequence>
<dbReference type="InterPro" id="IPR004342">
    <property type="entry name" value="EXS_C"/>
</dbReference>
<evidence type="ECO:0000256" key="1">
    <source>
        <dbReference type="ARBA" id="ARBA00004141"/>
    </source>
</evidence>
<reference evidence="7 8" key="1">
    <citation type="journal article" date="2012" name="G3 (Bethesda)">
        <title>Pichia sorbitophila, an interspecies yeast hybrid reveals early steps of genome resolution following polyploidization.</title>
        <authorList>
            <person name="Leh Louis V."/>
            <person name="Despons L."/>
            <person name="Friedrich A."/>
            <person name="Martin T."/>
            <person name="Durrens P."/>
            <person name="Casaregola S."/>
            <person name="Neuveglise C."/>
            <person name="Fairhead C."/>
            <person name="Marck C."/>
            <person name="Cruz J.A."/>
            <person name="Straub M.L."/>
            <person name="Kugler V."/>
            <person name="Sacerdot C."/>
            <person name="Uzunov Z."/>
            <person name="Thierry A."/>
            <person name="Weiss S."/>
            <person name="Bleykasten C."/>
            <person name="De Montigny J."/>
            <person name="Jacques N."/>
            <person name="Jung P."/>
            <person name="Lemaire M."/>
            <person name="Mallet S."/>
            <person name="Morel G."/>
            <person name="Richard G.F."/>
            <person name="Sarkar A."/>
            <person name="Savel G."/>
            <person name="Schacherer J."/>
            <person name="Seret M.L."/>
            <person name="Talla E."/>
            <person name="Samson G."/>
            <person name="Jubin C."/>
            <person name="Poulain J."/>
            <person name="Vacherie B."/>
            <person name="Barbe V."/>
            <person name="Pelletier E."/>
            <person name="Sherman D.J."/>
            <person name="Westhof E."/>
            <person name="Weissenbach J."/>
            <person name="Baret P.V."/>
            <person name="Wincker P."/>
            <person name="Gaillardin C."/>
            <person name="Dujon B."/>
            <person name="Souciet J.L."/>
        </authorList>
    </citation>
    <scope>NUCLEOTIDE SEQUENCE [LARGE SCALE GENOMIC DNA]</scope>
    <source>
        <strain evidence="8">ATCC MYA-4447 / BCRC 22081 / CBS 7064 / NBRC 10061 / NRRL Y-12695</strain>
    </source>
</reference>
<evidence type="ECO:0000313" key="7">
    <source>
        <dbReference type="EMBL" id="CCE85471.1"/>
    </source>
</evidence>
<dbReference type="AlphaFoldDB" id="G8Y453"/>
<dbReference type="HOGENOM" id="CLU_048591_0_0_1"/>
<gene>
    <name evidence="7" type="primary">Piso0_005067</name>
    <name evidence="7" type="ORF">GNLVRS01_PISO0M07008g</name>
</gene>
<dbReference type="OrthoDB" id="2159384at2759"/>
<dbReference type="Pfam" id="PF03124">
    <property type="entry name" value="EXS"/>
    <property type="match status" value="1"/>
</dbReference>
<protein>
    <submittedName>
        <fullName evidence="7">Piso0_005067 protein</fullName>
    </submittedName>
</protein>
<dbReference type="eggNOG" id="KOG1162">
    <property type="taxonomic scope" value="Eukaryota"/>
</dbReference>
<organism evidence="7 8">
    <name type="scientific">Pichia sorbitophila (strain ATCC MYA-4447 / BCRC 22081 / CBS 7064 / NBRC 10061 / NRRL Y-12695)</name>
    <name type="common">Hybrid yeast</name>
    <dbReference type="NCBI Taxonomy" id="559304"/>
    <lineage>
        <taxon>Eukaryota</taxon>
        <taxon>Fungi</taxon>
        <taxon>Dikarya</taxon>
        <taxon>Ascomycota</taxon>
        <taxon>Saccharomycotina</taxon>
        <taxon>Pichiomycetes</taxon>
        <taxon>Debaryomycetaceae</taxon>
        <taxon>Millerozyma</taxon>
    </lineage>
</organism>
<feature type="domain" description="EXS" evidence="6">
    <location>
        <begin position="211"/>
        <end position="432"/>
    </location>
</feature>
<keyword evidence="8" id="KW-1185">Reference proteome</keyword>
<dbReference type="EMBL" id="FO082047">
    <property type="protein sequence ID" value="CCE85471.1"/>
    <property type="molecule type" value="Genomic_DNA"/>
</dbReference>
<feature type="transmembrane region" description="Helical" evidence="5">
    <location>
        <begin position="86"/>
        <end position="112"/>
    </location>
</feature>
<accession>G8Y453</accession>
<feature type="transmembrane region" description="Helical" evidence="5">
    <location>
        <begin position="20"/>
        <end position="39"/>
    </location>
</feature>
<dbReference type="FunCoup" id="G8Y453">
    <property type="interactions" value="82"/>
</dbReference>
<dbReference type="STRING" id="559304.G8Y453"/>
<dbReference type="InParanoid" id="G8Y453"/>
<evidence type="ECO:0000256" key="5">
    <source>
        <dbReference type="SAM" id="Phobius"/>
    </source>
</evidence>
<keyword evidence="2 5" id="KW-0812">Transmembrane</keyword>
<name>G8Y453_PICSO</name>
<dbReference type="GO" id="GO:0005737">
    <property type="term" value="C:cytoplasm"/>
    <property type="evidence" value="ECO:0007669"/>
    <property type="project" value="TreeGrafter"/>
</dbReference>
<keyword evidence="4 5" id="KW-0472">Membrane</keyword>
<comment type="subcellular location">
    <subcellularLocation>
        <location evidence="1">Membrane</location>
        <topology evidence="1">Multi-pass membrane protein</topology>
    </subcellularLocation>
</comment>
<evidence type="ECO:0000313" key="8">
    <source>
        <dbReference type="Proteomes" id="UP000005222"/>
    </source>
</evidence>
<dbReference type="Proteomes" id="UP000005222">
    <property type="component" value="Chromosome M"/>
</dbReference>
<feature type="transmembrane region" description="Helical" evidence="5">
    <location>
        <begin position="341"/>
        <end position="362"/>
    </location>
</feature>
<feature type="transmembrane region" description="Helical" evidence="5">
    <location>
        <begin position="124"/>
        <end position="146"/>
    </location>
</feature>
<evidence type="ECO:0000256" key="4">
    <source>
        <dbReference type="ARBA" id="ARBA00023136"/>
    </source>
</evidence>
<evidence type="ECO:0000256" key="2">
    <source>
        <dbReference type="ARBA" id="ARBA00022692"/>
    </source>
</evidence>